<organism evidence="1 2">
    <name type="scientific">Caerostris extrusa</name>
    <name type="common">Bark spider</name>
    <name type="synonym">Caerostris bankana</name>
    <dbReference type="NCBI Taxonomy" id="172846"/>
    <lineage>
        <taxon>Eukaryota</taxon>
        <taxon>Metazoa</taxon>
        <taxon>Ecdysozoa</taxon>
        <taxon>Arthropoda</taxon>
        <taxon>Chelicerata</taxon>
        <taxon>Arachnida</taxon>
        <taxon>Araneae</taxon>
        <taxon>Araneomorphae</taxon>
        <taxon>Entelegynae</taxon>
        <taxon>Araneoidea</taxon>
        <taxon>Araneidae</taxon>
        <taxon>Caerostris</taxon>
    </lineage>
</organism>
<evidence type="ECO:0000313" key="2">
    <source>
        <dbReference type="Proteomes" id="UP001054945"/>
    </source>
</evidence>
<keyword evidence="2" id="KW-1185">Reference proteome</keyword>
<comment type="caution">
    <text evidence="1">The sequence shown here is derived from an EMBL/GenBank/DDBJ whole genome shotgun (WGS) entry which is preliminary data.</text>
</comment>
<protein>
    <submittedName>
        <fullName evidence="1">Uncharacterized protein</fullName>
    </submittedName>
</protein>
<sequence length="80" mass="9371">MKEHWNGTGLLGQTWQSIFFINKQWKAMGWNDESRYTLGNLNEQVWTYDIHVGCYLSDYEPVALQIRVDYQSVLPCVNLG</sequence>
<proteinExistence type="predicted"/>
<reference evidence="1 2" key="1">
    <citation type="submission" date="2021-06" db="EMBL/GenBank/DDBJ databases">
        <title>Caerostris extrusa draft genome.</title>
        <authorList>
            <person name="Kono N."/>
            <person name="Arakawa K."/>
        </authorList>
    </citation>
    <scope>NUCLEOTIDE SEQUENCE [LARGE SCALE GENOMIC DNA]</scope>
</reference>
<dbReference type="EMBL" id="BPLR01000455">
    <property type="protein sequence ID" value="GIY94944.1"/>
    <property type="molecule type" value="Genomic_DNA"/>
</dbReference>
<evidence type="ECO:0000313" key="1">
    <source>
        <dbReference type="EMBL" id="GIY94944.1"/>
    </source>
</evidence>
<dbReference type="Proteomes" id="UP001054945">
    <property type="component" value="Unassembled WGS sequence"/>
</dbReference>
<name>A0AAV4XJU2_CAEEX</name>
<dbReference type="AlphaFoldDB" id="A0AAV4XJU2"/>
<accession>A0AAV4XJU2</accession>
<gene>
    <name evidence="1" type="ORF">CEXT_547541</name>
</gene>